<accession>A0A1M5XSP2</accession>
<gene>
    <name evidence="9" type="ORF">SAMN02745823_02008</name>
</gene>
<dbReference type="CDD" id="cd03257">
    <property type="entry name" value="ABC_NikE_OppD_transporters"/>
    <property type="match status" value="1"/>
</dbReference>
<keyword evidence="7" id="KW-0472">Membrane</keyword>
<dbReference type="PROSITE" id="PS00211">
    <property type="entry name" value="ABC_TRANSPORTER_1"/>
    <property type="match status" value="1"/>
</dbReference>
<feature type="domain" description="ABC transporter" evidence="8">
    <location>
        <begin position="5"/>
        <end position="258"/>
    </location>
</feature>
<evidence type="ECO:0000256" key="7">
    <source>
        <dbReference type="ARBA" id="ARBA00023136"/>
    </source>
</evidence>
<dbReference type="GO" id="GO:0005524">
    <property type="term" value="F:ATP binding"/>
    <property type="evidence" value="ECO:0007669"/>
    <property type="project" value="UniProtKB-KW"/>
</dbReference>
<evidence type="ECO:0000256" key="4">
    <source>
        <dbReference type="ARBA" id="ARBA00022475"/>
    </source>
</evidence>
<dbReference type="GO" id="GO:0015833">
    <property type="term" value="P:peptide transport"/>
    <property type="evidence" value="ECO:0007669"/>
    <property type="project" value="InterPro"/>
</dbReference>
<evidence type="ECO:0000313" key="9">
    <source>
        <dbReference type="EMBL" id="SHI02827.1"/>
    </source>
</evidence>
<reference evidence="9 10" key="1">
    <citation type="submission" date="2016-11" db="EMBL/GenBank/DDBJ databases">
        <authorList>
            <person name="Jaros S."/>
            <person name="Januszkiewicz K."/>
            <person name="Wedrychowicz H."/>
        </authorList>
    </citation>
    <scope>NUCLEOTIDE SEQUENCE [LARGE SCALE GENOMIC DNA]</scope>
    <source>
        <strain evidence="9 10">DSM 10068</strain>
    </source>
</reference>
<comment type="similarity">
    <text evidence="2">Belongs to the ABC transporter superfamily.</text>
</comment>
<evidence type="ECO:0000256" key="2">
    <source>
        <dbReference type="ARBA" id="ARBA00005417"/>
    </source>
</evidence>
<dbReference type="SMART" id="SM00382">
    <property type="entry name" value="AAA"/>
    <property type="match status" value="1"/>
</dbReference>
<dbReference type="InterPro" id="IPR017871">
    <property type="entry name" value="ABC_transporter-like_CS"/>
</dbReference>
<protein>
    <submittedName>
        <fullName evidence="9">Oligopeptide transport system ATP-binding protein</fullName>
    </submittedName>
</protein>
<proteinExistence type="inferred from homology"/>
<dbReference type="InterPro" id="IPR050388">
    <property type="entry name" value="ABC_Ni/Peptide_Import"/>
</dbReference>
<dbReference type="PANTHER" id="PTHR43297">
    <property type="entry name" value="OLIGOPEPTIDE TRANSPORT ATP-BINDING PROTEIN APPD"/>
    <property type="match status" value="1"/>
</dbReference>
<dbReference type="GO" id="GO:0005886">
    <property type="term" value="C:plasma membrane"/>
    <property type="evidence" value="ECO:0007669"/>
    <property type="project" value="UniProtKB-SubCell"/>
</dbReference>
<dbReference type="Proteomes" id="UP000183995">
    <property type="component" value="Unassembled WGS sequence"/>
</dbReference>
<comment type="subcellular location">
    <subcellularLocation>
        <location evidence="1">Cell membrane</location>
        <topology evidence="1">Peripheral membrane protein</topology>
    </subcellularLocation>
</comment>
<dbReference type="FunFam" id="3.40.50.300:FF:000016">
    <property type="entry name" value="Oligopeptide ABC transporter ATP-binding component"/>
    <property type="match status" value="1"/>
</dbReference>
<dbReference type="Pfam" id="PF08352">
    <property type="entry name" value="oligo_HPY"/>
    <property type="match status" value="1"/>
</dbReference>
<evidence type="ECO:0000256" key="5">
    <source>
        <dbReference type="ARBA" id="ARBA00022741"/>
    </source>
</evidence>
<dbReference type="InterPro" id="IPR013563">
    <property type="entry name" value="Oligopep_ABC_C"/>
</dbReference>
<dbReference type="InterPro" id="IPR027417">
    <property type="entry name" value="P-loop_NTPase"/>
</dbReference>
<keyword evidence="10" id="KW-1185">Reference proteome</keyword>
<organism evidence="9 10">
    <name type="scientific">Sporobacter termitidis DSM 10068</name>
    <dbReference type="NCBI Taxonomy" id="1123282"/>
    <lineage>
        <taxon>Bacteria</taxon>
        <taxon>Bacillati</taxon>
        <taxon>Bacillota</taxon>
        <taxon>Clostridia</taxon>
        <taxon>Eubacteriales</taxon>
        <taxon>Oscillospiraceae</taxon>
        <taxon>Sporobacter</taxon>
    </lineage>
</organism>
<keyword evidence="4" id="KW-1003">Cell membrane</keyword>
<dbReference type="GO" id="GO:0016887">
    <property type="term" value="F:ATP hydrolysis activity"/>
    <property type="evidence" value="ECO:0007669"/>
    <property type="project" value="InterPro"/>
</dbReference>
<dbReference type="STRING" id="1123282.SAMN02745823_02008"/>
<dbReference type="SUPFAM" id="SSF52540">
    <property type="entry name" value="P-loop containing nucleoside triphosphate hydrolases"/>
    <property type="match status" value="1"/>
</dbReference>
<dbReference type="EMBL" id="FQXV01000006">
    <property type="protein sequence ID" value="SHI02827.1"/>
    <property type="molecule type" value="Genomic_DNA"/>
</dbReference>
<keyword evidence="3" id="KW-0813">Transport</keyword>
<dbReference type="Pfam" id="PF00005">
    <property type="entry name" value="ABC_tran"/>
    <property type="match status" value="1"/>
</dbReference>
<dbReference type="InterPro" id="IPR003439">
    <property type="entry name" value="ABC_transporter-like_ATP-bd"/>
</dbReference>
<evidence type="ECO:0000256" key="6">
    <source>
        <dbReference type="ARBA" id="ARBA00022840"/>
    </source>
</evidence>
<name>A0A1M5XSP2_9FIRM</name>
<dbReference type="AlphaFoldDB" id="A0A1M5XSP2"/>
<evidence type="ECO:0000259" key="8">
    <source>
        <dbReference type="PROSITE" id="PS50893"/>
    </source>
</evidence>
<dbReference type="InterPro" id="IPR003593">
    <property type="entry name" value="AAA+_ATPase"/>
</dbReference>
<dbReference type="RefSeq" id="WP_073078404.1">
    <property type="nucleotide sequence ID" value="NZ_FQXV01000006.1"/>
</dbReference>
<keyword evidence="5" id="KW-0547">Nucleotide-binding</keyword>
<sequence length="324" mass="35741">MGRLLTVNGLSTEFRTERGVVRAVNNVSYNIDEGEIVGLVGESGCGKSVSQLSLMQLIPNPPGRVVAGSAEFEGVDLLKYTRRSRELCAIRGNRISMIFQEPMTSLNPAMTIARQMSEVLTLHLNLDKKEARERSTDMLAQVGIPDPGKRADDYPHQLSGGMRQRVMVAMAMLCSPKLIIADEATTALDATIQAQLLELMYDLVGRYHTALVMVTHNLGIVARYADRVNVMYAGRIIETGTVKEIWADPLHPYTEGLLSCVPKLGEKLEPIKGMPPSLINRPATCPFLPRCRFRTAACFKEPAAELTYVGGQHATACNRRLEER</sequence>
<evidence type="ECO:0000256" key="3">
    <source>
        <dbReference type="ARBA" id="ARBA00022448"/>
    </source>
</evidence>
<dbReference type="PROSITE" id="PS50893">
    <property type="entry name" value="ABC_TRANSPORTER_2"/>
    <property type="match status" value="1"/>
</dbReference>
<evidence type="ECO:0000313" key="10">
    <source>
        <dbReference type="Proteomes" id="UP000183995"/>
    </source>
</evidence>
<keyword evidence="6 9" id="KW-0067">ATP-binding</keyword>
<dbReference type="NCBIfam" id="TIGR01727">
    <property type="entry name" value="oligo_HPY"/>
    <property type="match status" value="1"/>
</dbReference>
<dbReference type="PANTHER" id="PTHR43297:SF2">
    <property type="entry name" value="DIPEPTIDE TRANSPORT ATP-BINDING PROTEIN DPPD"/>
    <property type="match status" value="1"/>
</dbReference>
<evidence type="ECO:0000256" key="1">
    <source>
        <dbReference type="ARBA" id="ARBA00004202"/>
    </source>
</evidence>
<dbReference type="Gene3D" id="3.40.50.300">
    <property type="entry name" value="P-loop containing nucleotide triphosphate hydrolases"/>
    <property type="match status" value="1"/>
</dbReference>